<dbReference type="InterPro" id="IPR011990">
    <property type="entry name" value="TPR-like_helical_dom_sf"/>
</dbReference>
<dbReference type="OrthoDB" id="608091at2"/>
<evidence type="ECO:0000259" key="6">
    <source>
        <dbReference type="Pfam" id="PF07980"/>
    </source>
</evidence>
<dbReference type="InterPro" id="IPR033985">
    <property type="entry name" value="SusD-like_N"/>
</dbReference>
<dbReference type="Gene3D" id="1.25.40.390">
    <property type="match status" value="1"/>
</dbReference>
<evidence type="ECO:0000313" key="9">
    <source>
        <dbReference type="Proteomes" id="UP000094313"/>
    </source>
</evidence>
<keyword evidence="4" id="KW-0472">Membrane</keyword>
<dbReference type="InterPro" id="IPR012944">
    <property type="entry name" value="SusD_RagB_dom"/>
</dbReference>
<protein>
    <recommendedName>
        <fullName evidence="10">Starch-binding associating with outer membrane</fullName>
    </recommendedName>
</protein>
<sequence>MKILYKPIGVSTLLLLLMTFFACKKSYLDVIPDNVATIDHAFANRVEAEKFLFTCYGYLPQEGNPDMNPGFNAGDEFWTYWPMTLDYFSLDSYEIARGLQNKVNAKMNYWDGYDGRSMWQGIRNCNIFLENIDKAIDLEPYVKERWIAEVKFLKAYFHWYLFRMYGPIPVIDKNLPITASPEELKVSRQPADSVVNYIAGLIDEATAGEANVGLPNKIDSRSTELGRITKVAALSIKARLLVTAASPLFNGNGDYGNLKNKEGKPLFNATYDPKKWTRAMEACKKAIDAASFSNVKLYQFVPAAGEVSEALKTEMNIRNAVCEKWNNELIWGYTGKNGPTYWLQLFACPQFDPNNVNRELKGKLAPTLKMAELFYTKNGVPIEEDNTWDYANRYELRTVSAAEPMMQEGYRTVGLHFNREARFYADMAFDGSKWYMQSGNYNIQSKSGEYTGKKQSRMYSVTGYFTKKLVNWNLVASTTEVNVESYPWPIMRLADLYLLYAESLNETGNSAAALPYLNEIRKRAGLNSVESSWTAFSNKPGKFTTVDGLREIIHQERGIELAFEASRFWDLRRWKTAAKKMNAPIYGWNITQETIEEYNTRVLLFSQTFSAPRDYLWPINEYNLQINPNLVQNPGW</sequence>
<gene>
    <name evidence="8" type="ORF">BFS30_17260</name>
</gene>
<dbReference type="PROSITE" id="PS51257">
    <property type="entry name" value="PROKAR_LIPOPROTEIN"/>
    <property type="match status" value="1"/>
</dbReference>
<comment type="subcellular location">
    <subcellularLocation>
        <location evidence="1">Cell outer membrane</location>
    </subcellularLocation>
</comment>
<keyword evidence="9" id="KW-1185">Reference proteome</keyword>
<reference evidence="8 9" key="1">
    <citation type="submission" date="2016-08" db="EMBL/GenBank/DDBJ databases">
        <authorList>
            <person name="Seilhamer J.J."/>
        </authorList>
    </citation>
    <scope>NUCLEOTIDE SEQUENCE [LARGE SCALE GENOMIC DNA]</scope>
    <source>
        <strain evidence="8 9">DX4</strain>
    </source>
</reference>
<dbReference type="SUPFAM" id="SSF48452">
    <property type="entry name" value="TPR-like"/>
    <property type="match status" value="1"/>
</dbReference>
<proteinExistence type="inferred from homology"/>
<dbReference type="EMBL" id="CP017141">
    <property type="protein sequence ID" value="AOM78769.1"/>
    <property type="molecule type" value="Genomic_DNA"/>
</dbReference>
<dbReference type="Pfam" id="PF07980">
    <property type="entry name" value="SusD_RagB"/>
    <property type="match status" value="1"/>
</dbReference>
<organism evidence="8 9">
    <name type="scientific">Pedobacter steynii</name>
    <dbReference type="NCBI Taxonomy" id="430522"/>
    <lineage>
        <taxon>Bacteria</taxon>
        <taxon>Pseudomonadati</taxon>
        <taxon>Bacteroidota</taxon>
        <taxon>Sphingobacteriia</taxon>
        <taxon>Sphingobacteriales</taxon>
        <taxon>Sphingobacteriaceae</taxon>
        <taxon>Pedobacter</taxon>
    </lineage>
</organism>
<comment type="similarity">
    <text evidence="2">Belongs to the SusD family.</text>
</comment>
<evidence type="ECO:0000256" key="5">
    <source>
        <dbReference type="ARBA" id="ARBA00023237"/>
    </source>
</evidence>
<dbReference type="KEGG" id="psty:BFS30_17260"/>
<dbReference type="Pfam" id="PF14322">
    <property type="entry name" value="SusD-like_3"/>
    <property type="match status" value="1"/>
</dbReference>
<dbReference type="AlphaFoldDB" id="A0A1D7QJH7"/>
<evidence type="ECO:0000256" key="2">
    <source>
        <dbReference type="ARBA" id="ARBA00006275"/>
    </source>
</evidence>
<dbReference type="RefSeq" id="WP_069380433.1">
    <property type="nucleotide sequence ID" value="NZ_CP017141.1"/>
</dbReference>
<keyword evidence="5" id="KW-0998">Cell outer membrane</keyword>
<dbReference type="Proteomes" id="UP000094313">
    <property type="component" value="Chromosome"/>
</dbReference>
<evidence type="ECO:0000256" key="1">
    <source>
        <dbReference type="ARBA" id="ARBA00004442"/>
    </source>
</evidence>
<evidence type="ECO:0008006" key="10">
    <source>
        <dbReference type="Google" id="ProtNLM"/>
    </source>
</evidence>
<name>A0A1D7QJH7_9SPHI</name>
<evidence type="ECO:0000256" key="4">
    <source>
        <dbReference type="ARBA" id="ARBA00023136"/>
    </source>
</evidence>
<evidence type="ECO:0000313" key="8">
    <source>
        <dbReference type="EMBL" id="AOM78769.1"/>
    </source>
</evidence>
<feature type="domain" description="RagB/SusD" evidence="6">
    <location>
        <begin position="328"/>
        <end position="636"/>
    </location>
</feature>
<evidence type="ECO:0000259" key="7">
    <source>
        <dbReference type="Pfam" id="PF14322"/>
    </source>
</evidence>
<keyword evidence="3" id="KW-0732">Signal</keyword>
<evidence type="ECO:0000256" key="3">
    <source>
        <dbReference type="ARBA" id="ARBA00022729"/>
    </source>
</evidence>
<feature type="domain" description="SusD-like N-terminal" evidence="7">
    <location>
        <begin position="83"/>
        <end position="240"/>
    </location>
</feature>
<accession>A0A1D7QJH7</accession>
<dbReference type="GO" id="GO:0009279">
    <property type="term" value="C:cell outer membrane"/>
    <property type="evidence" value="ECO:0007669"/>
    <property type="project" value="UniProtKB-SubCell"/>
</dbReference>